<dbReference type="Pfam" id="PF07690">
    <property type="entry name" value="MFS_1"/>
    <property type="match status" value="1"/>
</dbReference>
<keyword evidence="5 7" id="KW-0472">Membrane</keyword>
<dbReference type="RefSeq" id="WP_386248527.1">
    <property type="nucleotide sequence ID" value="NZ_JBHTRV010000037.1"/>
</dbReference>
<evidence type="ECO:0000256" key="7">
    <source>
        <dbReference type="SAM" id="Phobius"/>
    </source>
</evidence>
<dbReference type="SUPFAM" id="SSF103473">
    <property type="entry name" value="MFS general substrate transporter"/>
    <property type="match status" value="1"/>
</dbReference>
<sequence length="424" mass="41186">MSAVSMPTPVRAAGPRGGTRTGLLLAALAAPAAMGVSGPSLALPEAARELAVSPASAAWLMTAYGLGMAAGTPLLSATAGRRHGPAGVIRAAAVLVVLGAVLVLLAPTLPLVVAGRALEAAGAAGLNVAAFQLAGRDSTGRTPGLVAIGSAAGGTVGLFAGAAVAGALDWRAALLLPLLSLLALPPTLRLAEQGQEPRYIPRPAPHRSSPHATSSTPTGTPTDTSAGTPTGAPTDTPAGTPTATPTGTPTATPTGAPAPPPTRPPALPLDILRNPRFRAAAGLMLAVSTVNFGLLYAAPRRVAALTGWSSVQTGAVASLAALAGALLSWLLIRSALVLGARRVRVVLGIGSPGALVLALAAPWPAVVLVGSGMSALVTAGGQGLLTGAATGGLPPARHGLAISLFNLAFLTGVAAGPALAALAT</sequence>
<evidence type="ECO:0000256" key="4">
    <source>
        <dbReference type="ARBA" id="ARBA00022989"/>
    </source>
</evidence>
<keyword evidence="9" id="KW-1185">Reference proteome</keyword>
<comment type="subcellular location">
    <subcellularLocation>
        <location evidence="1">Cell membrane</location>
        <topology evidence="1">Multi-pass membrane protein</topology>
    </subcellularLocation>
</comment>
<keyword evidence="2" id="KW-1003">Cell membrane</keyword>
<evidence type="ECO:0000256" key="2">
    <source>
        <dbReference type="ARBA" id="ARBA00022475"/>
    </source>
</evidence>
<keyword evidence="3 7" id="KW-0812">Transmembrane</keyword>
<dbReference type="Gene3D" id="1.20.1250.20">
    <property type="entry name" value="MFS general substrate transporter like domains"/>
    <property type="match status" value="1"/>
</dbReference>
<protein>
    <submittedName>
        <fullName evidence="8">MFS transporter</fullName>
    </submittedName>
</protein>
<accession>A0ABW6J6N0</accession>
<dbReference type="PANTHER" id="PTHR43124:SF3">
    <property type="entry name" value="CHLORAMPHENICOL EFFLUX PUMP RV0191"/>
    <property type="match status" value="1"/>
</dbReference>
<feature type="compositionally biased region" description="Low complexity" evidence="6">
    <location>
        <begin position="210"/>
        <end position="255"/>
    </location>
</feature>
<dbReference type="EMBL" id="JBHTRV010000037">
    <property type="protein sequence ID" value="MFE5984697.1"/>
    <property type="molecule type" value="Genomic_DNA"/>
</dbReference>
<dbReference type="InterPro" id="IPR050189">
    <property type="entry name" value="MFS_Efflux_Transporters"/>
</dbReference>
<feature type="transmembrane region" description="Helical" evidence="7">
    <location>
        <begin position="145"/>
        <end position="168"/>
    </location>
</feature>
<comment type="caution">
    <text evidence="8">The sequence shown here is derived from an EMBL/GenBank/DDBJ whole genome shotgun (WGS) entry which is preliminary data.</text>
</comment>
<feature type="transmembrane region" description="Helical" evidence="7">
    <location>
        <begin position="279"/>
        <end position="298"/>
    </location>
</feature>
<dbReference type="InterPro" id="IPR011701">
    <property type="entry name" value="MFS"/>
</dbReference>
<feature type="transmembrane region" description="Helical" evidence="7">
    <location>
        <begin position="58"/>
        <end position="76"/>
    </location>
</feature>
<evidence type="ECO:0000256" key="5">
    <source>
        <dbReference type="ARBA" id="ARBA00023136"/>
    </source>
</evidence>
<keyword evidence="4 7" id="KW-1133">Transmembrane helix</keyword>
<feature type="transmembrane region" description="Helical" evidence="7">
    <location>
        <begin position="88"/>
        <end position="107"/>
    </location>
</feature>
<evidence type="ECO:0000256" key="3">
    <source>
        <dbReference type="ARBA" id="ARBA00022692"/>
    </source>
</evidence>
<evidence type="ECO:0000256" key="6">
    <source>
        <dbReference type="SAM" id="MobiDB-lite"/>
    </source>
</evidence>
<evidence type="ECO:0000256" key="1">
    <source>
        <dbReference type="ARBA" id="ARBA00004651"/>
    </source>
</evidence>
<evidence type="ECO:0000313" key="8">
    <source>
        <dbReference type="EMBL" id="MFE5984697.1"/>
    </source>
</evidence>
<feature type="compositionally biased region" description="Pro residues" evidence="6">
    <location>
        <begin position="256"/>
        <end position="267"/>
    </location>
</feature>
<dbReference type="InterPro" id="IPR036259">
    <property type="entry name" value="MFS_trans_sf"/>
</dbReference>
<name>A0ABW6J6N0_STRWE</name>
<evidence type="ECO:0000313" key="9">
    <source>
        <dbReference type="Proteomes" id="UP001600424"/>
    </source>
</evidence>
<organism evidence="8 9">
    <name type="scientific">Streptomyces wedmorensis</name>
    <dbReference type="NCBI Taxonomy" id="43759"/>
    <lineage>
        <taxon>Bacteria</taxon>
        <taxon>Bacillati</taxon>
        <taxon>Actinomycetota</taxon>
        <taxon>Actinomycetes</taxon>
        <taxon>Kitasatosporales</taxon>
        <taxon>Streptomycetaceae</taxon>
        <taxon>Streptomyces</taxon>
    </lineage>
</organism>
<proteinExistence type="predicted"/>
<dbReference type="PANTHER" id="PTHR43124">
    <property type="entry name" value="PURINE EFFLUX PUMP PBUE"/>
    <property type="match status" value="1"/>
</dbReference>
<feature type="transmembrane region" description="Helical" evidence="7">
    <location>
        <begin position="310"/>
        <end position="331"/>
    </location>
</feature>
<reference evidence="8 9" key="1">
    <citation type="submission" date="2024-09" db="EMBL/GenBank/DDBJ databases">
        <title>The Natural Products Discovery Center: Release of the First 8490 Sequenced Strains for Exploring Actinobacteria Biosynthetic Diversity.</title>
        <authorList>
            <person name="Kalkreuter E."/>
            <person name="Kautsar S.A."/>
            <person name="Yang D."/>
            <person name="Bader C.D."/>
            <person name="Teijaro C.N."/>
            <person name="Fluegel L."/>
            <person name="Davis C.M."/>
            <person name="Simpson J.R."/>
            <person name="Lauterbach L."/>
            <person name="Steele A.D."/>
            <person name="Gui C."/>
            <person name="Meng S."/>
            <person name="Li G."/>
            <person name="Viehrig K."/>
            <person name="Ye F."/>
            <person name="Su P."/>
            <person name="Kiefer A.F."/>
            <person name="Nichols A."/>
            <person name="Cepeda A.J."/>
            <person name="Yan W."/>
            <person name="Fan B."/>
            <person name="Jiang Y."/>
            <person name="Adhikari A."/>
            <person name="Zheng C.-J."/>
            <person name="Schuster L."/>
            <person name="Cowan T.M."/>
            <person name="Smanski M.J."/>
            <person name="Chevrette M.G."/>
            <person name="De Carvalho L.P.S."/>
            <person name="Shen B."/>
        </authorList>
    </citation>
    <scope>NUCLEOTIDE SEQUENCE [LARGE SCALE GENOMIC DNA]</scope>
    <source>
        <strain evidence="8 9">NPDC056472</strain>
    </source>
</reference>
<feature type="region of interest" description="Disordered" evidence="6">
    <location>
        <begin position="198"/>
        <end position="268"/>
    </location>
</feature>
<feature type="transmembrane region" description="Helical" evidence="7">
    <location>
        <begin position="400"/>
        <end position="423"/>
    </location>
</feature>
<gene>
    <name evidence="8" type="ORF">ACFQ63_34020</name>
</gene>
<dbReference type="Proteomes" id="UP001600424">
    <property type="component" value="Unassembled WGS sequence"/>
</dbReference>
<feature type="transmembrane region" description="Helical" evidence="7">
    <location>
        <begin position="343"/>
        <end position="361"/>
    </location>
</feature>